<feature type="region of interest" description="Disordered" evidence="1">
    <location>
        <begin position="210"/>
        <end position="401"/>
    </location>
</feature>
<dbReference type="Proteomes" id="UP001556367">
    <property type="component" value="Unassembled WGS sequence"/>
</dbReference>
<accession>A0ABR3JXF3</accession>
<feature type="region of interest" description="Disordered" evidence="1">
    <location>
        <begin position="49"/>
        <end position="70"/>
    </location>
</feature>
<feature type="compositionally biased region" description="Pro residues" evidence="1">
    <location>
        <begin position="257"/>
        <end position="271"/>
    </location>
</feature>
<feature type="compositionally biased region" description="Low complexity" evidence="1">
    <location>
        <begin position="272"/>
        <end position="289"/>
    </location>
</feature>
<evidence type="ECO:0000313" key="3">
    <source>
        <dbReference type="Proteomes" id="UP001556367"/>
    </source>
</evidence>
<feature type="compositionally biased region" description="Basic and acidic residues" evidence="1">
    <location>
        <begin position="322"/>
        <end position="331"/>
    </location>
</feature>
<sequence length="401" mass="42884">MSSSIPSQNSAAQVALPFGVSIARRSVSNPPPNAQVAYPVPNIMAPTSSRNVSAPVGPSTNAFNPGSNPQPTLNLNHRLLTGLWRISEKVGPSHTGLPFSGEAIWCCIIDAFIANIIPPELVKAWATAASPSLTPEMTAELAGTLTAKPTLRRSAYSVIALMSSTVINDHQITPDKVLFSIQFAVEQDLVPINQVRLWIMALYSAAFQHHAQSGGPQPSGSLPRANEDASAPKKSSITRPPIIGVKGFDSQTAIRSGPPPSSPMRRGPPPSKTATSGPPSSTPVTNGSPPSTPPPPELHLWRNRTIVDSEDNYPQTPSRRPRALEPIRTPDSHPMAYPSTPPSGLRRGRTLADPDDAVMESPSKKSKKTKESLYSEPRKRPSTSDPSTPKSSTRRSTTRKL</sequence>
<evidence type="ECO:0000313" key="2">
    <source>
        <dbReference type="EMBL" id="KAL0959786.1"/>
    </source>
</evidence>
<organism evidence="2 3">
    <name type="scientific">Hohenbuehelia grisea</name>
    <dbReference type="NCBI Taxonomy" id="104357"/>
    <lineage>
        <taxon>Eukaryota</taxon>
        <taxon>Fungi</taxon>
        <taxon>Dikarya</taxon>
        <taxon>Basidiomycota</taxon>
        <taxon>Agaricomycotina</taxon>
        <taxon>Agaricomycetes</taxon>
        <taxon>Agaricomycetidae</taxon>
        <taxon>Agaricales</taxon>
        <taxon>Pleurotineae</taxon>
        <taxon>Pleurotaceae</taxon>
        <taxon>Hohenbuehelia</taxon>
    </lineage>
</organism>
<protein>
    <submittedName>
        <fullName evidence="2">Uncharacterized protein</fullName>
    </submittedName>
</protein>
<name>A0ABR3JXF3_9AGAR</name>
<evidence type="ECO:0000256" key="1">
    <source>
        <dbReference type="SAM" id="MobiDB-lite"/>
    </source>
</evidence>
<feature type="compositionally biased region" description="Basic and acidic residues" evidence="1">
    <location>
        <begin position="369"/>
        <end position="379"/>
    </location>
</feature>
<proteinExistence type="predicted"/>
<gene>
    <name evidence="2" type="ORF">HGRIS_011473</name>
</gene>
<keyword evidence="3" id="KW-1185">Reference proteome</keyword>
<reference evidence="3" key="1">
    <citation type="submission" date="2024-06" db="EMBL/GenBank/DDBJ databases">
        <title>Multi-omics analyses provide insights into the biosynthesis of the anticancer antibiotic pleurotin in Hohenbuehelia grisea.</title>
        <authorList>
            <person name="Weaver J.A."/>
            <person name="Alberti F."/>
        </authorList>
    </citation>
    <scope>NUCLEOTIDE SEQUENCE [LARGE SCALE GENOMIC DNA]</scope>
    <source>
        <strain evidence="3">T-177</strain>
    </source>
</reference>
<feature type="compositionally biased region" description="Polar residues" evidence="1">
    <location>
        <begin position="210"/>
        <end position="220"/>
    </location>
</feature>
<dbReference type="EMBL" id="JASNQZ010000002">
    <property type="protein sequence ID" value="KAL0959786.1"/>
    <property type="molecule type" value="Genomic_DNA"/>
</dbReference>
<feature type="compositionally biased region" description="Basic residues" evidence="1">
    <location>
        <begin position="392"/>
        <end position="401"/>
    </location>
</feature>
<comment type="caution">
    <text evidence="2">The sequence shown here is derived from an EMBL/GenBank/DDBJ whole genome shotgun (WGS) entry which is preliminary data.</text>
</comment>